<evidence type="ECO:0000313" key="11">
    <source>
        <dbReference type="EMBL" id="OHS95619.1"/>
    </source>
</evidence>
<evidence type="ECO:0000256" key="1">
    <source>
        <dbReference type="ARBA" id="ARBA00022527"/>
    </source>
</evidence>
<dbReference type="CDD" id="cd14003">
    <property type="entry name" value="STKc_AMPK-like"/>
    <property type="match status" value="1"/>
</dbReference>
<keyword evidence="2" id="KW-0808">Transferase</keyword>
<feature type="active site" description="Proton acceptor" evidence="6">
    <location>
        <position position="248"/>
    </location>
</feature>
<dbReference type="GO" id="GO:0004674">
    <property type="term" value="F:protein serine/threonine kinase activity"/>
    <property type="evidence" value="ECO:0007669"/>
    <property type="project" value="UniProtKB-KW"/>
</dbReference>
<dbReference type="RefSeq" id="XP_068348756.1">
    <property type="nucleotide sequence ID" value="XM_068511939.1"/>
</dbReference>
<dbReference type="SMART" id="SM00220">
    <property type="entry name" value="S_TKc"/>
    <property type="match status" value="1"/>
</dbReference>
<evidence type="ECO:0000256" key="4">
    <source>
        <dbReference type="ARBA" id="ARBA00022777"/>
    </source>
</evidence>
<keyword evidence="9" id="KW-1133">Transmembrane helix</keyword>
<keyword evidence="12" id="KW-1185">Reference proteome</keyword>
<keyword evidence="3 7" id="KW-0547">Nucleotide-binding</keyword>
<dbReference type="PROSITE" id="PS50011">
    <property type="entry name" value="PROTEIN_KINASE_DOM"/>
    <property type="match status" value="1"/>
</dbReference>
<dbReference type="AlphaFoldDB" id="A0A1J4JD64"/>
<evidence type="ECO:0000256" key="8">
    <source>
        <dbReference type="PIRSR" id="PIRSR630616-3"/>
    </source>
</evidence>
<dbReference type="InterPro" id="IPR000719">
    <property type="entry name" value="Prot_kinase_dom"/>
</dbReference>
<evidence type="ECO:0000259" key="10">
    <source>
        <dbReference type="PROSITE" id="PS50011"/>
    </source>
</evidence>
<evidence type="ECO:0000313" key="12">
    <source>
        <dbReference type="Proteomes" id="UP000179807"/>
    </source>
</evidence>
<dbReference type="InterPro" id="IPR030616">
    <property type="entry name" value="Aur-like"/>
</dbReference>
<evidence type="ECO:0000256" key="5">
    <source>
        <dbReference type="ARBA" id="ARBA00022840"/>
    </source>
</evidence>
<dbReference type="Proteomes" id="UP000179807">
    <property type="component" value="Unassembled WGS sequence"/>
</dbReference>
<evidence type="ECO:0000256" key="6">
    <source>
        <dbReference type="PIRSR" id="PIRSR630616-1"/>
    </source>
</evidence>
<dbReference type="OrthoDB" id="541276at2759"/>
<feature type="binding site" evidence="7">
    <location>
        <position position="266"/>
    </location>
    <ligand>
        <name>ATP</name>
        <dbReference type="ChEBI" id="CHEBI:30616"/>
    </ligand>
</feature>
<reference evidence="11" key="1">
    <citation type="submission" date="2016-10" db="EMBL/GenBank/DDBJ databases">
        <authorList>
            <person name="Benchimol M."/>
            <person name="Almeida L.G."/>
            <person name="Vasconcelos A.T."/>
            <person name="Perreira-Neves A."/>
            <person name="Rosa I.A."/>
            <person name="Tasca T."/>
            <person name="Bogo M.R."/>
            <person name="de Souza W."/>
        </authorList>
    </citation>
    <scope>NUCLEOTIDE SEQUENCE [LARGE SCALE GENOMIC DNA]</scope>
    <source>
        <strain evidence="11">K</strain>
    </source>
</reference>
<name>A0A1J4JD64_9EUKA</name>
<organism evidence="11 12">
    <name type="scientific">Tritrichomonas foetus</name>
    <dbReference type="NCBI Taxonomy" id="1144522"/>
    <lineage>
        <taxon>Eukaryota</taxon>
        <taxon>Metamonada</taxon>
        <taxon>Parabasalia</taxon>
        <taxon>Tritrichomonadida</taxon>
        <taxon>Tritrichomonadidae</taxon>
        <taxon>Tritrichomonas</taxon>
    </lineage>
</organism>
<gene>
    <name evidence="11" type="ORF">TRFO_38264</name>
</gene>
<evidence type="ECO:0000256" key="3">
    <source>
        <dbReference type="ARBA" id="ARBA00022741"/>
    </source>
</evidence>
<dbReference type="EMBL" id="MLAK01001233">
    <property type="protein sequence ID" value="OHS95619.1"/>
    <property type="molecule type" value="Genomic_DNA"/>
</dbReference>
<feature type="binding site" evidence="7">
    <location>
        <begin position="252"/>
        <end position="253"/>
    </location>
    <ligand>
        <name>ATP</name>
        <dbReference type="ChEBI" id="CHEBI:30616"/>
    </ligand>
</feature>
<dbReference type="GO" id="GO:0005524">
    <property type="term" value="F:ATP binding"/>
    <property type="evidence" value="ECO:0007669"/>
    <property type="project" value="UniProtKB-KW"/>
</dbReference>
<evidence type="ECO:0000256" key="9">
    <source>
        <dbReference type="SAM" id="Phobius"/>
    </source>
</evidence>
<evidence type="ECO:0000256" key="2">
    <source>
        <dbReference type="ARBA" id="ARBA00022679"/>
    </source>
</evidence>
<protein>
    <submittedName>
        <fullName evidence="11">CAMK family protein kinase</fullName>
    </submittedName>
</protein>
<keyword evidence="4 11" id="KW-0418">Kinase</keyword>
<dbReference type="SUPFAM" id="SSF56112">
    <property type="entry name" value="Protein kinase-like (PK-like)"/>
    <property type="match status" value="1"/>
</dbReference>
<keyword evidence="1" id="KW-0723">Serine/threonine-protein kinase</keyword>
<feature type="transmembrane region" description="Helical" evidence="9">
    <location>
        <begin position="6"/>
        <end position="29"/>
    </location>
</feature>
<feature type="cross-link" description="Glycyl lysine isopeptide (Lys-Gly) (interchain with G-Cter in SUMO2)" evidence="8">
    <location>
        <position position="250"/>
    </location>
</feature>
<feature type="binding site" evidence="7">
    <location>
        <position position="154"/>
    </location>
    <ligand>
        <name>ATP</name>
        <dbReference type="ChEBI" id="CHEBI:30616"/>
    </ligand>
</feature>
<dbReference type="Pfam" id="PF00069">
    <property type="entry name" value="Pkinase"/>
    <property type="match status" value="1"/>
</dbReference>
<accession>A0A1J4JD64</accession>
<keyword evidence="9" id="KW-0812">Transmembrane</keyword>
<dbReference type="InterPro" id="IPR011009">
    <property type="entry name" value="Kinase-like_dom_sf"/>
</dbReference>
<feature type="domain" description="Protein kinase" evidence="10">
    <location>
        <begin position="125"/>
        <end position="374"/>
    </location>
</feature>
<evidence type="ECO:0000256" key="7">
    <source>
        <dbReference type="PIRSR" id="PIRSR630616-2"/>
    </source>
</evidence>
<keyword evidence="9" id="KW-0472">Membrane</keyword>
<dbReference type="InterPro" id="IPR008271">
    <property type="entry name" value="Ser/Thr_kinase_AS"/>
</dbReference>
<sequence>MTFVYYIEIISVGFEHFELIFFLFSSIFVNLNDSKKLRFTNKYSLVHLKTMIMHSPPQKPSNIYQIGKTIKDFIKRTPHHARSNSDQTCFRKYEEKAILSETPSKAPVNITRNCGTDDTRLIGDYKILDQIAEGATSVVYKGVHRLLNFTVAIKIINKADTTKIVPLHKIYREIEIMKSINHKNIVAYFDSFEIDDKIVIIMEYVSNGPSINLLNGGNRLSEAKLKLMFSQLVDAVEYLHSKKIIHRDIKIENILLDHDMNYKLGDFGLSTDHIDRNQTFCGSPCYVAPEVAMKQPYDESADIWSLGVVLYLFATGSYPFADSNIQKLFYKIINEDVTFPSFVGSDLCDLIRKMLEKDPKNRITINGIRKHKWFSVVLTSPSLQTYISEEEMKIKIKNELEMLGFEPEIIQDCFNSDDRNLKGIIRILKYKNENSKRRNSLHCIAQMKGPPAMIKPRVGAQISHQSSAKPTFPSISLRKGRHFAINHSSSSRMQTRNAILSLVE</sequence>
<dbReference type="FunFam" id="1.10.510.10:FF:000571">
    <property type="entry name" value="Maternal embryonic leucine zipper kinase"/>
    <property type="match status" value="1"/>
</dbReference>
<dbReference type="PANTHER" id="PTHR24350">
    <property type="entry name" value="SERINE/THREONINE-PROTEIN KINASE IAL-RELATED"/>
    <property type="match status" value="1"/>
</dbReference>
<dbReference type="VEuPathDB" id="TrichDB:TRFO_38264"/>
<dbReference type="GeneID" id="94846643"/>
<comment type="caution">
    <text evidence="11">The sequence shown here is derived from an EMBL/GenBank/DDBJ whole genome shotgun (WGS) entry which is preliminary data.</text>
</comment>
<dbReference type="PROSITE" id="PS00108">
    <property type="entry name" value="PROTEIN_KINASE_ST"/>
    <property type="match status" value="1"/>
</dbReference>
<keyword evidence="5 7" id="KW-0067">ATP-binding</keyword>
<proteinExistence type="predicted"/>
<dbReference type="Gene3D" id="1.10.510.10">
    <property type="entry name" value="Transferase(Phosphotransferase) domain 1"/>
    <property type="match status" value="1"/>
</dbReference>